<evidence type="ECO:0000313" key="6">
    <source>
        <dbReference type="Proteomes" id="UP001149090"/>
    </source>
</evidence>
<dbReference type="PANTHER" id="PTHR48112:SF22">
    <property type="entry name" value="MITOCHONDRIAL TRANSCRIPTION FACTOR A, ISOFORM B"/>
    <property type="match status" value="1"/>
</dbReference>
<feature type="region of interest" description="Disordered" evidence="3">
    <location>
        <begin position="1"/>
        <end position="22"/>
    </location>
</feature>
<dbReference type="Pfam" id="PF00505">
    <property type="entry name" value="HMG_box"/>
    <property type="match status" value="1"/>
</dbReference>
<evidence type="ECO:0000256" key="3">
    <source>
        <dbReference type="SAM" id="MobiDB-lite"/>
    </source>
</evidence>
<dbReference type="GO" id="GO:0005634">
    <property type="term" value="C:nucleus"/>
    <property type="evidence" value="ECO:0007669"/>
    <property type="project" value="UniProtKB-UniRule"/>
</dbReference>
<dbReference type="GO" id="GO:0003677">
    <property type="term" value="F:DNA binding"/>
    <property type="evidence" value="ECO:0007669"/>
    <property type="project" value="UniProtKB-UniRule"/>
</dbReference>
<comment type="caution">
    <text evidence="5">The sequence shown here is derived from an EMBL/GenBank/DDBJ whole genome shotgun (WGS) entry which is preliminary data.</text>
</comment>
<dbReference type="SMART" id="SM00398">
    <property type="entry name" value="HMG"/>
    <property type="match status" value="2"/>
</dbReference>
<name>A0A9Q0LNG0_ANAIG</name>
<dbReference type="InterPro" id="IPR036910">
    <property type="entry name" value="HMG_box_dom_sf"/>
</dbReference>
<gene>
    <name evidence="5" type="ORF">M0811_07174</name>
</gene>
<feature type="DNA-binding region" description="HMG box" evidence="2">
    <location>
        <begin position="26"/>
        <end position="90"/>
    </location>
</feature>
<evidence type="ECO:0000313" key="5">
    <source>
        <dbReference type="EMBL" id="KAJ5075604.1"/>
    </source>
</evidence>
<dbReference type="Proteomes" id="UP001149090">
    <property type="component" value="Unassembled WGS sequence"/>
</dbReference>
<dbReference type="SUPFAM" id="SSF47095">
    <property type="entry name" value="HMG-box"/>
    <property type="match status" value="2"/>
</dbReference>
<accession>A0A9Q0LNG0</accession>
<keyword evidence="1 2" id="KW-0238">DNA-binding</keyword>
<sequence>MNKNKNKKRKKQNSKKISKKSHIITPKKPLSAFLFFCEDFKKQNPEINTHTLFIQTQEKWQNFNKSEKMIFEQKAKDDRRRFKKEVREWVKSRKSHIHFIPTTSSSSSEEHRYQRKQQFKSRFIKILRDTLKSQTEIKPFELFKIQQKLKLKKTHPKMSEKKTKKRIENKWNTLSDQKKNLFLGLIRQQKEYLLIKKNQNNSLRFSSYSDEEYEHDSTNSEK</sequence>
<proteinExistence type="predicted"/>
<dbReference type="PANTHER" id="PTHR48112">
    <property type="entry name" value="HIGH MOBILITY GROUP PROTEIN DSP1"/>
    <property type="match status" value="1"/>
</dbReference>
<keyword evidence="6" id="KW-1185">Reference proteome</keyword>
<dbReference type="InterPro" id="IPR050342">
    <property type="entry name" value="HMGB"/>
</dbReference>
<keyword evidence="2" id="KW-0539">Nucleus</keyword>
<organism evidence="5 6">
    <name type="scientific">Anaeramoeba ignava</name>
    <name type="common">Anaerobic marine amoeba</name>
    <dbReference type="NCBI Taxonomy" id="1746090"/>
    <lineage>
        <taxon>Eukaryota</taxon>
        <taxon>Metamonada</taxon>
        <taxon>Anaeramoebidae</taxon>
        <taxon>Anaeramoeba</taxon>
    </lineage>
</organism>
<evidence type="ECO:0000259" key="4">
    <source>
        <dbReference type="PROSITE" id="PS50118"/>
    </source>
</evidence>
<dbReference type="AlphaFoldDB" id="A0A9Q0LNG0"/>
<evidence type="ECO:0000256" key="2">
    <source>
        <dbReference type="PROSITE-ProRule" id="PRU00267"/>
    </source>
</evidence>
<feature type="domain" description="HMG box" evidence="4">
    <location>
        <begin position="26"/>
        <end position="90"/>
    </location>
</feature>
<dbReference type="InterPro" id="IPR009071">
    <property type="entry name" value="HMG_box_dom"/>
</dbReference>
<dbReference type="EMBL" id="JAPDFW010000064">
    <property type="protein sequence ID" value="KAJ5075604.1"/>
    <property type="molecule type" value="Genomic_DNA"/>
</dbReference>
<reference evidence="5" key="1">
    <citation type="submission" date="2022-10" db="EMBL/GenBank/DDBJ databases">
        <title>Novel sulphate-reducing endosymbionts in the free-living metamonad Anaeramoeba.</title>
        <authorList>
            <person name="Jerlstrom-Hultqvist J."/>
            <person name="Cepicka I."/>
            <person name="Gallot-Lavallee L."/>
            <person name="Salas-Leiva D."/>
            <person name="Curtis B.A."/>
            <person name="Zahonova K."/>
            <person name="Pipaliya S."/>
            <person name="Dacks J."/>
            <person name="Roger A.J."/>
        </authorList>
    </citation>
    <scope>NUCLEOTIDE SEQUENCE</scope>
    <source>
        <strain evidence="5">BMAN</strain>
    </source>
</reference>
<protein>
    <submittedName>
        <fullName evidence="5">High mobility group protein dsp1</fullName>
    </submittedName>
</protein>
<evidence type="ECO:0000256" key="1">
    <source>
        <dbReference type="ARBA" id="ARBA00023125"/>
    </source>
</evidence>
<dbReference type="Gene3D" id="1.10.30.10">
    <property type="entry name" value="High mobility group box domain"/>
    <property type="match status" value="2"/>
</dbReference>
<dbReference type="PROSITE" id="PS50118">
    <property type="entry name" value="HMG_BOX_2"/>
    <property type="match status" value="1"/>
</dbReference>